<dbReference type="Proteomes" id="UP000524246">
    <property type="component" value="Unassembled WGS sequence"/>
</dbReference>
<evidence type="ECO:0000313" key="2">
    <source>
        <dbReference type="Proteomes" id="UP000524246"/>
    </source>
</evidence>
<organism evidence="1 2">
    <name type="scientific">SAR324 cluster bacterium</name>
    <dbReference type="NCBI Taxonomy" id="2024889"/>
    <lineage>
        <taxon>Bacteria</taxon>
        <taxon>Deltaproteobacteria</taxon>
        <taxon>SAR324 cluster</taxon>
    </lineage>
</organism>
<sequence>MLYKKYGNWFADKAHEYGAKIHALGFTVQDIHKYRFDSVDSSSWTGGGRWGVIFYWNGFTLEKTRSKAKKRLDTAAVMRHNLQQWILYQKHAEGL</sequence>
<dbReference type="AlphaFoldDB" id="A0A7X9IK82"/>
<evidence type="ECO:0000313" key="1">
    <source>
        <dbReference type="EMBL" id="NMC62834.1"/>
    </source>
</evidence>
<gene>
    <name evidence="1" type="ORF">GYA55_06655</name>
</gene>
<proteinExistence type="predicted"/>
<comment type="caution">
    <text evidence="1">The sequence shown here is derived from an EMBL/GenBank/DDBJ whole genome shotgun (WGS) entry which is preliminary data.</text>
</comment>
<name>A0A7X9IK82_9DELT</name>
<dbReference type="EMBL" id="JAAZON010000293">
    <property type="protein sequence ID" value="NMC62834.1"/>
    <property type="molecule type" value="Genomic_DNA"/>
</dbReference>
<accession>A0A7X9IK82</accession>
<reference evidence="1 2" key="1">
    <citation type="journal article" date="2020" name="Biotechnol. Biofuels">
        <title>New insights from the biogas microbiome by comprehensive genome-resolved metagenomics of nearly 1600 species originating from multiple anaerobic digesters.</title>
        <authorList>
            <person name="Campanaro S."/>
            <person name="Treu L."/>
            <person name="Rodriguez-R L.M."/>
            <person name="Kovalovszki A."/>
            <person name="Ziels R.M."/>
            <person name="Maus I."/>
            <person name="Zhu X."/>
            <person name="Kougias P.G."/>
            <person name="Basile A."/>
            <person name="Luo G."/>
            <person name="Schluter A."/>
            <person name="Konstantinidis K.T."/>
            <person name="Angelidaki I."/>
        </authorList>
    </citation>
    <scope>NUCLEOTIDE SEQUENCE [LARGE SCALE GENOMIC DNA]</scope>
    <source>
        <strain evidence="1">AS27yjCOA_65</strain>
    </source>
</reference>
<protein>
    <submittedName>
        <fullName evidence="1">Uncharacterized protein</fullName>
    </submittedName>
</protein>